<organism evidence="1 2">
    <name type="scientific">Paenibacillus taichungensis</name>
    <dbReference type="NCBI Taxonomy" id="484184"/>
    <lineage>
        <taxon>Bacteria</taxon>
        <taxon>Bacillati</taxon>
        <taxon>Bacillota</taxon>
        <taxon>Bacilli</taxon>
        <taxon>Bacillales</taxon>
        <taxon>Paenibacillaceae</taxon>
        <taxon>Paenibacillus</taxon>
    </lineage>
</organism>
<dbReference type="Pfam" id="PF13552">
    <property type="entry name" value="DUF4127"/>
    <property type="match status" value="1"/>
</dbReference>
<reference evidence="1 2" key="1">
    <citation type="submission" date="2018-04" db="EMBL/GenBank/DDBJ databases">
        <title>Paenibacillus taichungensis Genome sequencing and assembly.</title>
        <authorList>
            <person name="Xu J."/>
            <person name="Rensing C."/>
            <person name="Mazhar H.S."/>
        </authorList>
    </citation>
    <scope>NUCLEOTIDE SEQUENCE [LARGE SCALE GENOMIC DNA]</scope>
    <source>
        <strain evidence="1 2">NC1</strain>
    </source>
</reference>
<comment type="caution">
    <text evidence="1">The sequence shown here is derived from an EMBL/GenBank/DDBJ whole genome shotgun (WGS) entry which is preliminary data.</text>
</comment>
<accession>A0A329R7E2</accession>
<gene>
    <name evidence="1" type="ORF">DC345_02490</name>
</gene>
<evidence type="ECO:0000313" key="2">
    <source>
        <dbReference type="Proteomes" id="UP000250642"/>
    </source>
</evidence>
<proteinExistence type="predicted"/>
<evidence type="ECO:0008006" key="3">
    <source>
        <dbReference type="Google" id="ProtNLM"/>
    </source>
</evidence>
<dbReference type="Proteomes" id="UP000250642">
    <property type="component" value="Unassembled WGS sequence"/>
</dbReference>
<evidence type="ECO:0000313" key="1">
    <source>
        <dbReference type="EMBL" id="RAW19028.1"/>
    </source>
</evidence>
<dbReference type="EMBL" id="QEVW01000002">
    <property type="protein sequence ID" value="RAW19028.1"/>
    <property type="molecule type" value="Genomic_DNA"/>
</dbReference>
<protein>
    <recommendedName>
        <fullName evidence="3">DUF4127 family protein</fullName>
    </recommendedName>
</protein>
<name>A0A329R7E2_9BACL</name>
<dbReference type="RefSeq" id="WP_113051771.1">
    <property type="nucleotide sequence ID" value="NZ_QEVW01000002.1"/>
</dbReference>
<dbReference type="AlphaFoldDB" id="A0A329R7E2"/>
<dbReference type="InterPro" id="IPR025394">
    <property type="entry name" value="DUF4127"/>
</dbReference>
<sequence>MKTVLYVPLDDRPANLDDVVVQGKAAGIHIITPHLGDIQNRLDSEKTVEGTTLLGTSTPTYGKPSNIHDFILKNAAKVDGFIISSDMLAYGGLIGSRQLREDGGGTYPNYDQDTTRLLDVIKAIKGKYPRKPVFVMDTIMRLATTSFADGLALDAYNESRALMQQPRQSFTVFEDIVNGYNLSPESTEYGATTYFNKEQYYNTRQHKFKTNLYILDKLARKGYIDFLAVGVDDANTQGVQINEINYVEARINEWLGGTDGQNPDRAIILPDADGLGHALVARMANQLLRGGKKTRYAVKYFGPHGSTIINTYEYMNVHENVVRHVDIVGGVVVADSAYPEPDVATDTTSDVENENKLTNATSVDEASSFDMASELDRMTNRHPGKPGKKPVDIEIIAITALDQVQAAVAQLTSNSEKGLPSVLIDFVGKGPANVDVAEALLNSPYTVRVLGYSAWNTPGNKIGMAVGMGQSRYALITTETHAHALRDAMNAQGSLLFKRFLKDYYYKAVAIADIRTYSRAHALYTNVATLADQNMVLFNSEEDYAHLQTLLRDLMQTHTTALAGKPAFAQGNIAIKQICNGKAAYAEYCSSLLEYANPDFIWGRAFEITLNPKVTLK</sequence>